<sequence length="427" mass="48351">MLNATKLILKSNLRRRFSSTSRLIDDEGDWRYSSEWWTRKEDSRTVFSQVSDKGNGVVSVVSHPSSKPDIVYWGRMEEWLKQRYTHFYPGERRNERFRVAGYQWRTLHFGDDTRESTAKVMFAYKESDPDSLYLMQQARCLAVPYVKSMISTGLTTLAYCNFDLQSAILGVKKMKVLCIGHGGGSIPLFLASKFLGAEVYTVDIDPAVVSASIQAMGFPSVSIVKTSGKHVCSQQHLFDGLFWKGVRERLTLYELDAEEFILEYNNLYDIVFIDAYDGYDIYPRNLWDPSFPFLKALSKKVHPKHGTVVVNLHADGDLDVDSSNPSPNSLPMGRYVSEIANAFKQTLIDNRHSQISHNRCPGIAYTVHVPWVCNTSLVVSRCSGNLNGSSDNIILNSLLSKSLQVDNILKMPFSCLPYVKRGFCVVE</sequence>
<keyword evidence="5" id="KW-1185">Reference proteome</keyword>
<evidence type="ECO:0000313" key="5">
    <source>
        <dbReference type="Proteomes" id="UP001454036"/>
    </source>
</evidence>
<evidence type="ECO:0000256" key="3">
    <source>
        <dbReference type="ARBA" id="ARBA00022679"/>
    </source>
</evidence>
<protein>
    <submittedName>
        <fullName evidence="4">Methyltransferase</fullName>
    </submittedName>
</protein>
<dbReference type="EMBL" id="BAABME010008051">
    <property type="protein sequence ID" value="GAA0172283.1"/>
    <property type="molecule type" value="Genomic_DNA"/>
</dbReference>
<comment type="caution">
    <text evidence="4">The sequence shown here is derived from an EMBL/GenBank/DDBJ whole genome shotgun (WGS) entry which is preliminary data.</text>
</comment>
<keyword evidence="2 4" id="KW-0489">Methyltransferase</keyword>
<dbReference type="GO" id="GO:0032259">
    <property type="term" value="P:methylation"/>
    <property type="evidence" value="ECO:0007669"/>
    <property type="project" value="UniProtKB-KW"/>
</dbReference>
<accession>A0AAV3R8K8</accession>
<proteinExistence type="inferred from homology"/>
<gene>
    <name evidence="4" type="ORF">LIER_26135</name>
</gene>
<dbReference type="InterPro" id="IPR051419">
    <property type="entry name" value="Lys/N-term_MeTrsfase_sf"/>
</dbReference>
<comment type="similarity">
    <text evidence="1">Belongs to the methyltransferase superfamily.</text>
</comment>
<organism evidence="4 5">
    <name type="scientific">Lithospermum erythrorhizon</name>
    <name type="common">Purple gromwell</name>
    <name type="synonym">Lithospermum officinale var. erythrorhizon</name>
    <dbReference type="NCBI Taxonomy" id="34254"/>
    <lineage>
        <taxon>Eukaryota</taxon>
        <taxon>Viridiplantae</taxon>
        <taxon>Streptophyta</taxon>
        <taxon>Embryophyta</taxon>
        <taxon>Tracheophyta</taxon>
        <taxon>Spermatophyta</taxon>
        <taxon>Magnoliopsida</taxon>
        <taxon>eudicotyledons</taxon>
        <taxon>Gunneridae</taxon>
        <taxon>Pentapetalae</taxon>
        <taxon>asterids</taxon>
        <taxon>lamiids</taxon>
        <taxon>Boraginales</taxon>
        <taxon>Boraginaceae</taxon>
        <taxon>Boraginoideae</taxon>
        <taxon>Lithospermeae</taxon>
        <taxon>Lithospermum</taxon>
    </lineage>
</organism>
<dbReference type="PANTHER" id="PTHR12176:SF56">
    <property type="entry name" value="OS04G0510700 PROTEIN"/>
    <property type="match status" value="1"/>
</dbReference>
<keyword evidence="3" id="KW-0808">Transferase</keyword>
<evidence type="ECO:0000313" key="4">
    <source>
        <dbReference type="EMBL" id="GAA0172283.1"/>
    </source>
</evidence>
<evidence type="ECO:0000256" key="2">
    <source>
        <dbReference type="ARBA" id="ARBA00022603"/>
    </source>
</evidence>
<dbReference type="PANTHER" id="PTHR12176">
    <property type="entry name" value="SAM-DEPENDENT METHYLTRANSFERASE SUPERFAMILY PROTEIN"/>
    <property type="match status" value="1"/>
</dbReference>
<dbReference type="AlphaFoldDB" id="A0AAV3R8K8"/>
<dbReference type="Proteomes" id="UP001454036">
    <property type="component" value="Unassembled WGS sequence"/>
</dbReference>
<dbReference type="SUPFAM" id="SSF53335">
    <property type="entry name" value="S-adenosyl-L-methionine-dependent methyltransferases"/>
    <property type="match status" value="1"/>
</dbReference>
<dbReference type="GO" id="GO:0008168">
    <property type="term" value="F:methyltransferase activity"/>
    <property type="evidence" value="ECO:0007669"/>
    <property type="project" value="UniProtKB-KW"/>
</dbReference>
<dbReference type="Gene3D" id="3.40.50.150">
    <property type="entry name" value="Vaccinia Virus protein VP39"/>
    <property type="match status" value="1"/>
</dbReference>
<name>A0AAV3R8K8_LITER</name>
<evidence type="ECO:0000256" key="1">
    <source>
        <dbReference type="ARBA" id="ARBA00008361"/>
    </source>
</evidence>
<dbReference type="InterPro" id="IPR029063">
    <property type="entry name" value="SAM-dependent_MTases_sf"/>
</dbReference>
<reference evidence="4 5" key="1">
    <citation type="submission" date="2024-01" db="EMBL/GenBank/DDBJ databases">
        <title>The complete chloroplast genome sequence of Lithospermum erythrorhizon: insights into the phylogenetic relationship among Boraginaceae species and the maternal lineages of purple gromwells.</title>
        <authorList>
            <person name="Okada T."/>
            <person name="Watanabe K."/>
        </authorList>
    </citation>
    <scope>NUCLEOTIDE SEQUENCE [LARGE SCALE GENOMIC DNA]</scope>
</reference>